<protein>
    <recommendedName>
        <fullName evidence="10">ABC transmembrane type-1 domain-containing protein</fullName>
    </recommendedName>
</protein>
<evidence type="ECO:0000313" key="11">
    <source>
        <dbReference type="EMBL" id="SUZ55496.1"/>
    </source>
</evidence>
<proteinExistence type="predicted"/>
<sequence length="409" mass="45007">MALAFFTLVGPTICTGIWCFDPALQDLDQVSKPPGTSRAALIVDDYQPWTGDRFVIDEGLRLGEPATTQAVRLQWNVLPGANGHRIYRNIFPVGPELAYGIPLAEFFDNDTLFFEDRLDLRPGRYYYSVVPLGVRGELLQGYQMIEVEVLRVTTLREALERGLVEESANVKVGDQINLAWHPLGTDYLGRDMLARLMAGARVSLFIGVGAPFLFILFGVVYGSMAGFIGGRTDQLMMRFADFVVALPFLLFMILFKIAFGVGPGESGVFPMLVALVVLMWPATARLVRGQILQIREQGYISASQLLGAKTNYLILRHMIPNTLGVVLVTITFAIPNAIFIEAFLSFIGMGVAPPTPSWGSMSNEGIKTMLTTPHELILPSLFISITVLALNLLGDGLRDALDAKMRNTE</sequence>
<dbReference type="InterPro" id="IPR000515">
    <property type="entry name" value="MetI-like"/>
</dbReference>
<feature type="transmembrane region" description="Helical" evidence="9">
    <location>
        <begin position="376"/>
        <end position="397"/>
    </location>
</feature>
<dbReference type="InterPro" id="IPR035906">
    <property type="entry name" value="MetI-like_sf"/>
</dbReference>
<dbReference type="CDD" id="cd06261">
    <property type="entry name" value="TM_PBP2"/>
    <property type="match status" value="1"/>
</dbReference>
<keyword evidence="7 9" id="KW-1133">Transmembrane helix</keyword>
<evidence type="ECO:0000256" key="3">
    <source>
        <dbReference type="ARBA" id="ARBA00022475"/>
    </source>
</evidence>
<dbReference type="PROSITE" id="PS50928">
    <property type="entry name" value="ABC_TM1"/>
    <property type="match status" value="1"/>
</dbReference>
<feature type="domain" description="ABC transmembrane type-1" evidence="10">
    <location>
        <begin position="200"/>
        <end position="394"/>
    </location>
</feature>
<keyword evidence="2" id="KW-0813">Transport</keyword>
<evidence type="ECO:0000256" key="5">
    <source>
        <dbReference type="ARBA" id="ARBA00022856"/>
    </source>
</evidence>
<evidence type="ECO:0000256" key="6">
    <source>
        <dbReference type="ARBA" id="ARBA00022927"/>
    </source>
</evidence>
<evidence type="ECO:0000256" key="9">
    <source>
        <dbReference type="SAM" id="Phobius"/>
    </source>
</evidence>
<dbReference type="GO" id="GO:0005886">
    <property type="term" value="C:plasma membrane"/>
    <property type="evidence" value="ECO:0007669"/>
    <property type="project" value="UniProtKB-SubCell"/>
</dbReference>
<keyword evidence="6" id="KW-0653">Protein transport</keyword>
<evidence type="ECO:0000256" key="8">
    <source>
        <dbReference type="ARBA" id="ARBA00023136"/>
    </source>
</evidence>
<name>A0A381NLL7_9ZZZZ</name>
<evidence type="ECO:0000256" key="1">
    <source>
        <dbReference type="ARBA" id="ARBA00004651"/>
    </source>
</evidence>
<keyword evidence="3" id="KW-1003">Cell membrane</keyword>
<dbReference type="Gene3D" id="1.10.3720.10">
    <property type="entry name" value="MetI-like"/>
    <property type="match status" value="1"/>
</dbReference>
<dbReference type="GO" id="GO:0015031">
    <property type="term" value="P:protein transport"/>
    <property type="evidence" value="ECO:0007669"/>
    <property type="project" value="UniProtKB-KW"/>
</dbReference>
<dbReference type="Pfam" id="PF00528">
    <property type="entry name" value="BPD_transp_1"/>
    <property type="match status" value="1"/>
</dbReference>
<dbReference type="SUPFAM" id="SSF161098">
    <property type="entry name" value="MetI-like"/>
    <property type="match status" value="1"/>
</dbReference>
<dbReference type="PANTHER" id="PTHR43386">
    <property type="entry name" value="OLIGOPEPTIDE TRANSPORT SYSTEM PERMEASE PROTEIN APPC"/>
    <property type="match status" value="1"/>
</dbReference>
<dbReference type="AlphaFoldDB" id="A0A381NLL7"/>
<evidence type="ECO:0000256" key="4">
    <source>
        <dbReference type="ARBA" id="ARBA00022692"/>
    </source>
</evidence>
<comment type="subcellular location">
    <subcellularLocation>
        <location evidence="1">Cell membrane</location>
        <topology evidence="1">Multi-pass membrane protein</topology>
    </subcellularLocation>
</comment>
<organism evidence="11">
    <name type="scientific">marine metagenome</name>
    <dbReference type="NCBI Taxonomy" id="408172"/>
    <lineage>
        <taxon>unclassified sequences</taxon>
        <taxon>metagenomes</taxon>
        <taxon>ecological metagenomes</taxon>
    </lineage>
</organism>
<accession>A0A381NLL7</accession>
<dbReference type="InterPro" id="IPR050366">
    <property type="entry name" value="BP-dependent_transpt_permease"/>
</dbReference>
<feature type="transmembrane region" description="Helical" evidence="9">
    <location>
        <begin position="239"/>
        <end position="261"/>
    </location>
</feature>
<evidence type="ECO:0000256" key="2">
    <source>
        <dbReference type="ARBA" id="ARBA00022448"/>
    </source>
</evidence>
<dbReference type="GO" id="GO:0055085">
    <property type="term" value="P:transmembrane transport"/>
    <property type="evidence" value="ECO:0007669"/>
    <property type="project" value="InterPro"/>
</dbReference>
<keyword evidence="5" id="KW-0571">Peptide transport</keyword>
<reference evidence="11" key="1">
    <citation type="submission" date="2018-05" db="EMBL/GenBank/DDBJ databases">
        <authorList>
            <person name="Lanie J.A."/>
            <person name="Ng W.-L."/>
            <person name="Kazmierczak K.M."/>
            <person name="Andrzejewski T.M."/>
            <person name="Davidsen T.M."/>
            <person name="Wayne K.J."/>
            <person name="Tettelin H."/>
            <person name="Glass J.I."/>
            <person name="Rusch D."/>
            <person name="Podicherti R."/>
            <person name="Tsui H.-C.T."/>
            <person name="Winkler M.E."/>
        </authorList>
    </citation>
    <scope>NUCLEOTIDE SEQUENCE</scope>
</reference>
<feature type="transmembrane region" description="Helical" evidence="9">
    <location>
        <begin position="323"/>
        <end position="352"/>
    </location>
</feature>
<keyword evidence="8 9" id="KW-0472">Membrane</keyword>
<dbReference type="PANTHER" id="PTHR43386:SF24">
    <property type="entry name" value="OLIGOPEPTIDE TRANSPORT SYSTEM PERMEASE PROTEIN AMID"/>
    <property type="match status" value="1"/>
</dbReference>
<evidence type="ECO:0000259" key="10">
    <source>
        <dbReference type="PROSITE" id="PS50928"/>
    </source>
</evidence>
<dbReference type="EMBL" id="UINC01000444">
    <property type="protein sequence ID" value="SUZ55496.1"/>
    <property type="molecule type" value="Genomic_DNA"/>
</dbReference>
<keyword evidence="4 9" id="KW-0812">Transmembrane</keyword>
<feature type="transmembrane region" description="Helical" evidence="9">
    <location>
        <begin position="202"/>
        <end position="227"/>
    </location>
</feature>
<dbReference type="GO" id="GO:0015833">
    <property type="term" value="P:peptide transport"/>
    <property type="evidence" value="ECO:0007669"/>
    <property type="project" value="UniProtKB-KW"/>
</dbReference>
<evidence type="ECO:0000256" key="7">
    <source>
        <dbReference type="ARBA" id="ARBA00022989"/>
    </source>
</evidence>
<feature type="transmembrane region" description="Helical" evidence="9">
    <location>
        <begin position="267"/>
        <end position="287"/>
    </location>
</feature>
<gene>
    <name evidence="11" type="ORF">METZ01_LOCUS8350</name>
</gene>